<name>A0ABU4S0Y1_9GAMM</name>
<sequence>MKNLIKAAVAFIVPVLAIAAQAHPHHSAEVSDHIHFSIASFALVAFLLVGYWLVSRFLRSQNKLRDRDE</sequence>
<feature type="signal peptide" evidence="2">
    <location>
        <begin position="1"/>
        <end position="22"/>
    </location>
</feature>
<feature type="chain" id="PRO_5045253867" evidence="2">
    <location>
        <begin position="23"/>
        <end position="69"/>
    </location>
</feature>
<evidence type="ECO:0000256" key="2">
    <source>
        <dbReference type="SAM" id="SignalP"/>
    </source>
</evidence>
<dbReference type="InterPro" id="IPR046619">
    <property type="entry name" value="DUF6732"/>
</dbReference>
<accession>A0ABU4S0Y1</accession>
<proteinExistence type="predicted"/>
<comment type="caution">
    <text evidence="3">The sequence shown here is derived from an EMBL/GenBank/DDBJ whole genome shotgun (WGS) entry which is preliminary data.</text>
</comment>
<dbReference type="Pfam" id="PF20506">
    <property type="entry name" value="DUF6732"/>
    <property type="match status" value="1"/>
</dbReference>
<feature type="transmembrane region" description="Helical" evidence="1">
    <location>
        <begin position="34"/>
        <end position="54"/>
    </location>
</feature>
<keyword evidence="4" id="KW-1185">Reference proteome</keyword>
<organism evidence="3 4">
    <name type="scientific">Gilvimarinus gilvus</name>
    <dbReference type="NCBI Taxonomy" id="3058038"/>
    <lineage>
        <taxon>Bacteria</taxon>
        <taxon>Pseudomonadati</taxon>
        <taxon>Pseudomonadota</taxon>
        <taxon>Gammaproteobacteria</taxon>
        <taxon>Cellvibrionales</taxon>
        <taxon>Cellvibrionaceae</taxon>
        <taxon>Gilvimarinus</taxon>
    </lineage>
</organism>
<protein>
    <submittedName>
        <fullName evidence="3">DUF6732 family protein</fullName>
    </submittedName>
</protein>
<reference evidence="3 4" key="1">
    <citation type="submission" date="2023-11" db="EMBL/GenBank/DDBJ databases">
        <title>Gilvimarinus fulvus sp. nov., isolated from the surface of Kelp.</title>
        <authorList>
            <person name="Sun Y.Y."/>
            <person name="Gong Y."/>
            <person name="Du Z.J."/>
        </authorList>
    </citation>
    <scope>NUCLEOTIDE SEQUENCE [LARGE SCALE GENOMIC DNA]</scope>
    <source>
        <strain evidence="3 4">SDUM040013</strain>
    </source>
</reference>
<dbReference type="RefSeq" id="WP_302724975.1">
    <property type="nucleotide sequence ID" value="NZ_JAULRU010000836.1"/>
</dbReference>
<gene>
    <name evidence="3" type="ORF">SCD92_14500</name>
</gene>
<dbReference type="Proteomes" id="UP001273505">
    <property type="component" value="Unassembled WGS sequence"/>
</dbReference>
<keyword evidence="1" id="KW-1133">Transmembrane helix</keyword>
<evidence type="ECO:0000313" key="4">
    <source>
        <dbReference type="Proteomes" id="UP001273505"/>
    </source>
</evidence>
<evidence type="ECO:0000256" key="1">
    <source>
        <dbReference type="SAM" id="Phobius"/>
    </source>
</evidence>
<keyword evidence="1" id="KW-0812">Transmembrane</keyword>
<evidence type="ECO:0000313" key="3">
    <source>
        <dbReference type="EMBL" id="MDX6850579.1"/>
    </source>
</evidence>
<dbReference type="EMBL" id="JAXAFO010000026">
    <property type="protein sequence ID" value="MDX6850579.1"/>
    <property type="molecule type" value="Genomic_DNA"/>
</dbReference>
<keyword evidence="1" id="KW-0472">Membrane</keyword>
<keyword evidence="2" id="KW-0732">Signal</keyword>